<evidence type="ECO:0000313" key="11">
    <source>
        <dbReference type="EMBL" id="HIX45879.1"/>
    </source>
</evidence>
<feature type="signal peptide" evidence="8">
    <location>
        <begin position="1"/>
        <end position="23"/>
    </location>
</feature>
<evidence type="ECO:0000313" key="12">
    <source>
        <dbReference type="Proteomes" id="UP000824246"/>
    </source>
</evidence>
<dbReference type="AlphaFoldDB" id="A0A9D2AQY0"/>
<dbReference type="GO" id="GO:0004222">
    <property type="term" value="F:metalloendopeptidase activity"/>
    <property type="evidence" value="ECO:0007669"/>
    <property type="project" value="InterPro"/>
</dbReference>
<dbReference type="Proteomes" id="UP000824246">
    <property type="component" value="Unassembled WGS sequence"/>
</dbReference>
<dbReference type="InterPro" id="IPR000718">
    <property type="entry name" value="Peptidase_M13"/>
</dbReference>
<keyword evidence="8" id="KW-0732">Signal</keyword>
<gene>
    <name evidence="11" type="ORF">H9982_06625</name>
</gene>
<accession>A0A9D2AQY0</accession>
<dbReference type="InterPro" id="IPR008753">
    <property type="entry name" value="Peptidase_M13_N"/>
</dbReference>
<keyword evidence="3" id="KW-0645">Protease</keyword>
<evidence type="ECO:0000259" key="10">
    <source>
        <dbReference type="Pfam" id="PF05649"/>
    </source>
</evidence>
<dbReference type="CDD" id="cd08662">
    <property type="entry name" value="M13"/>
    <property type="match status" value="1"/>
</dbReference>
<dbReference type="InterPro" id="IPR042089">
    <property type="entry name" value="Peptidase_M13_dom_2"/>
</dbReference>
<keyword evidence="6" id="KW-0862">Zinc</keyword>
<dbReference type="EMBL" id="DXFB01000169">
    <property type="protein sequence ID" value="HIX45879.1"/>
    <property type="molecule type" value="Genomic_DNA"/>
</dbReference>
<keyword evidence="7" id="KW-0482">Metalloprotease</keyword>
<reference evidence="11" key="2">
    <citation type="submission" date="2021-04" db="EMBL/GenBank/DDBJ databases">
        <authorList>
            <person name="Gilroy R."/>
        </authorList>
    </citation>
    <scope>NUCLEOTIDE SEQUENCE</scope>
    <source>
        <strain evidence="11">ChiHjej12B11-16260</strain>
    </source>
</reference>
<dbReference type="PRINTS" id="PR00786">
    <property type="entry name" value="NEPRILYSIN"/>
</dbReference>
<protein>
    <submittedName>
        <fullName evidence="11">M13 family metallopeptidase</fullName>
    </submittedName>
</protein>
<comment type="cofactor">
    <cofactor evidence="1">
        <name>Zn(2+)</name>
        <dbReference type="ChEBI" id="CHEBI:29105"/>
    </cofactor>
</comment>
<dbReference type="PANTHER" id="PTHR11733:SF167">
    <property type="entry name" value="FI17812P1-RELATED"/>
    <property type="match status" value="1"/>
</dbReference>
<dbReference type="SUPFAM" id="SSF55486">
    <property type="entry name" value="Metalloproteases ('zincins'), catalytic domain"/>
    <property type="match status" value="1"/>
</dbReference>
<dbReference type="PANTHER" id="PTHR11733">
    <property type="entry name" value="ZINC METALLOPROTEASE FAMILY M13 NEPRILYSIN-RELATED"/>
    <property type="match status" value="1"/>
</dbReference>
<dbReference type="GO" id="GO:0046872">
    <property type="term" value="F:metal ion binding"/>
    <property type="evidence" value="ECO:0007669"/>
    <property type="project" value="UniProtKB-KW"/>
</dbReference>
<feature type="domain" description="Peptidase M13 N-terminal" evidence="10">
    <location>
        <begin position="45"/>
        <end position="422"/>
    </location>
</feature>
<dbReference type="Pfam" id="PF01431">
    <property type="entry name" value="Peptidase_M13"/>
    <property type="match status" value="1"/>
</dbReference>
<dbReference type="GO" id="GO:0005886">
    <property type="term" value="C:plasma membrane"/>
    <property type="evidence" value="ECO:0007669"/>
    <property type="project" value="TreeGrafter"/>
</dbReference>
<evidence type="ECO:0000256" key="4">
    <source>
        <dbReference type="ARBA" id="ARBA00022723"/>
    </source>
</evidence>
<feature type="domain" description="Peptidase M13 C-terminal" evidence="9">
    <location>
        <begin position="475"/>
        <end position="676"/>
    </location>
</feature>
<comment type="caution">
    <text evidence="11">The sequence shown here is derived from an EMBL/GenBank/DDBJ whole genome shotgun (WGS) entry which is preliminary data.</text>
</comment>
<dbReference type="Gene3D" id="1.10.1380.10">
    <property type="entry name" value="Neutral endopeptidase , domain2"/>
    <property type="match status" value="1"/>
</dbReference>
<keyword evidence="4" id="KW-0479">Metal-binding</keyword>
<dbReference type="InterPro" id="IPR024079">
    <property type="entry name" value="MetalloPept_cat_dom_sf"/>
</dbReference>
<dbReference type="PROSITE" id="PS51885">
    <property type="entry name" value="NEPRILYSIN"/>
    <property type="match status" value="1"/>
</dbReference>
<organism evidence="11 12">
    <name type="scientific">Candidatus Barnesiella excrementipullorum</name>
    <dbReference type="NCBI Taxonomy" id="2838479"/>
    <lineage>
        <taxon>Bacteria</taxon>
        <taxon>Pseudomonadati</taxon>
        <taxon>Bacteroidota</taxon>
        <taxon>Bacteroidia</taxon>
        <taxon>Bacteroidales</taxon>
        <taxon>Barnesiellaceae</taxon>
        <taxon>Barnesiella</taxon>
    </lineage>
</organism>
<sequence>MSKMKFYSMAVALATLGACAPKATDGNKVPGVDLSNLDTTVMASDDFYQYACGGWMVKNPLTPERSRFSSFDKLIDNNEERLRVMFEDMGKTQAVKGTVEQKISDLYKMGLDSVRLNEEGAAPLKPYLEEIAAVSTPQEKAAILATMHLRNTAPFFAPYVGADDKNSSMNIFCTYQAGMNMGDRDYYLLNDESTLAIRESYKKYVARLFSLIGYDEEAAAKAVETVMNIETTLAKAAFSRDELRNPQANYNKVAIDELKATYNNLDWDTYFSTLGLDSVAAVNVCQPRAMKTVNELLGSLSDDDFRCYLTFNMADAATGMLSDDFKEASFDFYGRALSGKQEQEARWKHALNVPNGLLGEAVGEMYVAKFFSPESKERMVTLVANLQKALAEHIDSLEWMSDATKAKAHEKLAAFHVKIGYPDQWRNYDGLEVNPEESYLVNVLRACEFENRYQLADEGKPVDKDKWLMTPQTVNAYYNPTTNEICFPAGILQPPFFNADADDAVNYGAIGVVIGHEMTHGFDDQGRQYDKDGNMTDWWTEEDAKRFVERADKLAAQYSNIIVVDTIHANGNFTLGENIADQGGLRVAYTAFRNSLNGVEPAPIDGFTADQRFYLAYATLWAGNITDEEIRLRTKTDPHSLGRWRVNAALRNIDSFFKAFDIVEGDPMYMVPEERVIIW</sequence>
<name>A0A9D2AQY0_9BACT</name>
<evidence type="ECO:0000256" key="6">
    <source>
        <dbReference type="ARBA" id="ARBA00022833"/>
    </source>
</evidence>
<evidence type="ECO:0000256" key="5">
    <source>
        <dbReference type="ARBA" id="ARBA00022801"/>
    </source>
</evidence>
<dbReference type="Pfam" id="PF05649">
    <property type="entry name" value="Peptidase_M13_N"/>
    <property type="match status" value="1"/>
</dbReference>
<reference evidence="11" key="1">
    <citation type="journal article" date="2021" name="PeerJ">
        <title>Extensive microbial diversity within the chicken gut microbiome revealed by metagenomics and culture.</title>
        <authorList>
            <person name="Gilroy R."/>
            <person name="Ravi A."/>
            <person name="Getino M."/>
            <person name="Pursley I."/>
            <person name="Horton D.L."/>
            <person name="Alikhan N.F."/>
            <person name="Baker D."/>
            <person name="Gharbi K."/>
            <person name="Hall N."/>
            <person name="Watson M."/>
            <person name="Adriaenssens E.M."/>
            <person name="Foster-Nyarko E."/>
            <person name="Jarju S."/>
            <person name="Secka A."/>
            <person name="Antonio M."/>
            <person name="Oren A."/>
            <person name="Chaudhuri R.R."/>
            <person name="La Ragione R."/>
            <person name="Hildebrand F."/>
            <person name="Pallen M.J."/>
        </authorList>
    </citation>
    <scope>NUCLEOTIDE SEQUENCE</scope>
    <source>
        <strain evidence="11">ChiHjej12B11-16260</strain>
    </source>
</reference>
<dbReference type="Gene3D" id="3.40.390.10">
    <property type="entry name" value="Collagenase (Catalytic Domain)"/>
    <property type="match status" value="1"/>
</dbReference>
<keyword evidence="5" id="KW-0378">Hydrolase</keyword>
<proteinExistence type="inferred from homology"/>
<evidence type="ECO:0000256" key="3">
    <source>
        <dbReference type="ARBA" id="ARBA00022670"/>
    </source>
</evidence>
<comment type="similarity">
    <text evidence="2">Belongs to the peptidase M13 family.</text>
</comment>
<evidence type="ECO:0000256" key="2">
    <source>
        <dbReference type="ARBA" id="ARBA00007357"/>
    </source>
</evidence>
<feature type="chain" id="PRO_5038757344" evidence="8">
    <location>
        <begin position="24"/>
        <end position="679"/>
    </location>
</feature>
<evidence type="ECO:0000256" key="7">
    <source>
        <dbReference type="ARBA" id="ARBA00023049"/>
    </source>
</evidence>
<evidence type="ECO:0000259" key="9">
    <source>
        <dbReference type="Pfam" id="PF01431"/>
    </source>
</evidence>
<evidence type="ECO:0000256" key="8">
    <source>
        <dbReference type="SAM" id="SignalP"/>
    </source>
</evidence>
<dbReference type="GO" id="GO:0016485">
    <property type="term" value="P:protein processing"/>
    <property type="evidence" value="ECO:0007669"/>
    <property type="project" value="TreeGrafter"/>
</dbReference>
<evidence type="ECO:0000256" key="1">
    <source>
        <dbReference type="ARBA" id="ARBA00001947"/>
    </source>
</evidence>
<dbReference type="PROSITE" id="PS51257">
    <property type="entry name" value="PROKAR_LIPOPROTEIN"/>
    <property type="match status" value="1"/>
</dbReference>
<dbReference type="InterPro" id="IPR018497">
    <property type="entry name" value="Peptidase_M13_C"/>
</dbReference>